<dbReference type="InterPro" id="IPR036188">
    <property type="entry name" value="FAD/NAD-bd_sf"/>
</dbReference>
<feature type="domain" description="Glucose-methanol-choline oxidoreductase N-terminal" evidence="5">
    <location>
        <begin position="37"/>
        <end position="348"/>
    </location>
</feature>
<evidence type="ECO:0000256" key="4">
    <source>
        <dbReference type="SAM" id="SignalP"/>
    </source>
</evidence>
<evidence type="ECO:0000256" key="3">
    <source>
        <dbReference type="ARBA" id="ARBA00023180"/>
    </source>
</evidence>
<comment type="pathway">
    <text evidence="1">Mycotoxin biosynthesis.</text>
</comment>
<dbReference type="HOGENOM" id="CLU_002865_6_3_1"/>
<dbReference type="Pfam" id="PF00067">
    <property type="entry name" value="p450"/>
    <property type="match status" value="1"/>
</dbReference>
<evidence type="ECO:0000313" key="8">
    <source>
        <dbReference type="Proteomes" id="UP000028045"/>
    </source>
</evidence>
<organism evidence="7 8">
    <name type="scientific">Stachybotrys chartarum (strain CBS 109288 / IBT 7711)</name>
    <name type="common">Toxic black mold</name>
    <name type="synonym">Stilbospora chartarum</name>
    <dbReference type="NCBI Taxonomy" id="1280523"/>
    <lineage>
        <taxon>Eukaryota</taxon>
        <taxon>Fungi</taxon>
        <taxon>Dikarya</taxon>
        <taxon>Ascomycota</taxon>
        <taxon>Pezizomycotina</taxon>
        <taxon>Sordariomycetes</taxon>
        <taxon>Hypocreomycetidae</taxon>
        <taxon>Hypocreales</taxon>
        <taxon>Stachybotryaceae</taxon>
        <taxon>Stachybotrys</taxon>
    </lineage>
</organism>
<feature type="domain" description="Glucose-methanol-choline oxidoreductase C-terminal" evidence="6">
    <location>
        <begin position="457"/>
        <end position="586"/>
    </location>
</feature>
<dbReference type="InterPro" id="IPR012132">
    <property type="entry name" value="GMC_OxRdtase"/>
</dbReference>
<dbReference type="InterPro" id="IPR007867">
    <property type="entry name" value="GMC_OxRtase_C"/>
</dbReference>
<dbReference type="GO" id="GO:0005506">
    <property type="term" value="F:iron ion binding"/>
    <property type="evidence" value="ECO:0007669"/>
    <property type="project" value="InterPro"/>
</dbReference>
<dbReference type="SUPFAM" id="SSF51905">
    <property type="entry name" value="FAD/NAD(P)-binding domain"/>
    <property type="match status" value="1"/>
</dbReference>
<evidence type="ECO:0000259" key="5">
    <source>
        <dbReference type="Pfam" id="PF00732"/>
    </source>
</evidence>
<dbReference type="Pfam" id="PF00732">
    <property type="entry name" value="GMC_oxred_N"/>
    <property type="match status" value="1"/>
</dbReference>
<feature type="signal peptide" evidence="4">
    <location>
        <begin position="1"/>
        <end position="22"/>
    </location>
</feature>
<dbReference type="Gene3D" id="1.10.630.10">
    <property type="entry name" value="Cytochrome P450"/>
    <property type="match status" value="1"/>
</dbReference>
<dbReference type="PANTHER" id="PTHR11552:SF138">
    <property type="entry name" value="DEHYDROGENASE PKFF-RELATED"/>
    <property type="match status" value="1"/>
</dbReference>
<evidence type="ECO:0000256" key="2">
    <source>
        <dbReference type="ARBA" id="ARBA00010790"/>
    </source>
</evidence>
<dbReference type="OrthoDB" id="269227at2759"/>
<dbReference type="EMBL" id="KL648733">
    <property type="protein sequence ID" value="KEY64594.1"/>
    <property type="molecule type" value="Genomic_DNA"/>
</dbReference>
<accession>A0A084AH15</accession>
<dbReference type="GO" id="GO:0016705">
    <property type="term" value="F:oxidoreductase activity, acting on paired donors, with incorporation or reduction of molecular oxygen"/>
    <property type="evidence" value="ECO:0007669"/>
    <property type="project" value="InterPro"/>
</dbReference>
<sequence>MLSIKSFLFAATLLSQSSLSLAAPLSSCPSPQAGQGFDYVIVGGGTAGLVLANRLTEDRHIRVAVVEAGTFPEDVAGNWTQVPGHAGNFIVGAPEMAWGFHTTPQSGAEGHSYPYYRAKALGGCSTINYMAYAYTSRGAHQMWADQVDDESYTFDNMLEYYHRTMNFSPPDLEARFANSTPQYDEIDTASGGGLDITYASYAQSWSTWLAEGLEAIGIPRANHFIDGNLMGQSWQMSTITRENGFRSSSQSAYLRHILNRPNLAVFTSSLVEQIIFDKKKRATGVRVATNGRQCSINARREVILSAGVFQSPQLLMLSGVGPAAVLKGLKIPIIADRPGVGQNLEDHITVPISYQVNIITNSALSNPNFLAGAIEDFNSNATGLLASPGGDYMAMEKIPEDMRDEFSSETVEALSMLPDDWPEISFSVYPNGIPRAIGEPLISGANYATLLATLIAPQSRGSISINSTRMADPPLIDLGIFTAQADQELLMAAFKRGRQALQTSAMAPVLIGDEFLPGPDVQSDEDIHEYIVHSLNPLFHAFASNKMGRRSDPMAVVDTHGRVIGVENLRVVDSSSFPFLPPGPAPQIQVCEILVLPLRYAEELRRMPEEIVSVNAANEQTFEGKHVGISPDNPLMVHVVKGDLTQSLPRLVQRLSNAVNDAIVDGIGPCDDWKEVNIHQSLLRIVAVVSGNIFLGPELSKREDYLHSSINFTTDLFIAIAALKRWPTYLRSWAKFWVPQLKTVDEHRRRVRDFLVPVIRERRKLQESGDEEPDDILTWLLEKSKQFELTTDEELAETLLVLGMAAIHTTTMAATHM</sequence>
<evidence type="ECO:0000256" key="1">
    <source>
        <dbReference type="ARBA" id="ARBA00004685"/>
    </source>
</evidence>
<keyword evidence="8" id="KW-1185">Reference proteome</keyword>
<evidence type="ECO:0000313" key="7">
    <source>
        <dbReference type="EMBL" id="KEY64594.1"/>
    </source>
</evidence>
<feature type="chain" id="PRO_5001770693" description="Glucose-methanol-choline oxidoreductase N-terminal domain-containing protein" evidence="4">
    <location>
        <begin position="23"/>
        <end position="817"/>
    </location>
</feature>
<evidence type="ECO:0000259" key="6">
    <source>
        <dbReference type="Pfam" id="PF05199"/>
    </source>
</evidence>
<keyword evidence="3" id="KW-0325">Glycoprotein</keyword>
<proteinExistence type="inferred from homology"/>
<gene>
    <name evidence="7" type="ORF">S7711_03653</name>
</gene>
<dbReference type="Proteomes" id="UP000028045">
    <property type="component" value="Unassembled WGS sequence"/>
</dbReference>
<dbReference type="SUPFAM" id="SSF48264">
    <property type="entry name" value="Cytochrome P450"/>
    <property type="match status" value="1"/>
</dbReference>
<dbReference type="Pfam" id="PF05199">
    <property type="entry name" value="GMC_oxred_C"/>
    <property type="match status" value="1"/>
</dbReference>
<reference evidence="7 8" key="1">
    <citation type="journal article" date="2014" name="BMC Genomics">
        <title>Comparative genome sequencing reveals chemotype-specific gene clusters in the toxigenic black mold Stachybotrys.</title>
        <authorList>
            <person name="Semeiks J."/>
            <person name="Borek D."/>
            <person name="Otwinowski Z."/>
            <person name="Grishin N.V."/>
        </authorList>
    </citation>
    <scope>NUCLEOTIDE SEQUENCE [LARGE SCALE GENOMIC DNA]</scope>
    <source>
        <strain evidence="8">CBS 109288 / IBT 7711</strain>
    </source>
</reference>
<dbReference type="Gene3D" id="3.50.50.60">
    <property type="entry name" value="FAD/NAD(P)-binding domain"/>
    <property type="match status" value="1"/>
</dbReference>
<dbReference type="PANTHER" id="PTHR11552">
    <property type="entry name" value="GLUCOSE-METHANOL-CHOLINE GMC OXIDOREDUCTASE"/>
    <property type="match status" value="1"/>
</dbReference>
<dbReference type="GO" id="GO:0020037">
    <property type="term" value="F:heme binding"/>
    <property type="evidence" value="ECO:0007669"/>
    <property type="project" value="InterPro"/>
</dbReference>
<dbReference type="InterPro" id="IPR001128">
    <property type="entry name" value="Cyt_P450"/>
</dbReference>
<dbReference type="Gene3D" id="3.30.560.10">
    <property type="entry name" value="Glucose Oxidase, domain 3"/>
    <property type="match status" value="1"/>
</dbReference>
<protein>
    <recommendedName>
        <fullName evidence="9">Glucose-methanol-choline oxidoreductase N-terminal domain-containing protein</fullName>
    </recommendedName>
</protein>
<dbReference type="InterPro" id="IPR036396">
    <property type="entry name" value="Cyt_P450_sf"/>
</dbReference>
<keyword evidence="4" id="KW-0732">Signal</keyword>
<dbReference type="GO" id="GO:0016614">
    <property type="term" value="F:oxidoreductase activity, acting on CH-OH group of donors"/>
    <property type="evidence" value="ECO:0007669"/>
    <property type="project" value="InterPro"/>
</dbReference>
<dbReference type="AlphaFoldDB" id="A0A084AH15"/>
<dbReference type="SUPFAM" id="SSF54373">
    <property type="entry name" value="FAD-linked reductases, C-terminal domain"/>
    <property type="match status" value="1"/>
</dbReference>
<comment type="similarity">
    <text evidence="2">Belongs to the GMC oxidoreductase family.</text>
</comment>
<dbReference type="GO" id="GO:0044550">
    <property type="term" value="P:secondary metabolite biosynthetic process"/>
    <property type="evidence" value="ECO:0007669"/>
    <property type="project" value="TreeGrafter"/>
</dbReference>
<dbReference type="CDD" id="cd11041">
    <property type="entry name" value="CYP503A1-like"/>
    <property type="match status" value="1"/>
</dbReference>
<name>A0A084AH15_STACB</name>
<evidence type="ECO:0008006" key="9">
    <source>
        <dbReference type="Google" id="ProtNLM"/>
    </source>
</evidence>
<dbReference type="InterPro" id="IPR000172">
    <property type="entry name" value="GMC_OxRdtase_N"/>
</dbReference>
<dbReference type="GO" id="GO:0004497">
    <property type="term" value="F:monooxygenase activity"/>
    <property type="evidence" value="ECO:0007669"/>
    <property type="project" value="InterPro"/>
</dbReference>
<dbReference type="GO" id="GO:0050660">
    <property type="term" value="F:flavin adenine dinucleotide binding"/>
    <property type="evidence" value="ECO:0007669"/>
    <property type="project" value="InterPro"/>
</dbReference>